<sequence>MLHYTRLGWNVHVGGSEQSALLRGLPVARTEIAVHAVAGTPLTGGSCCLLRAVPGPFVLTSIQTITSSEGALGSRWTKIFIGPPPSALLLLRRLIPARNAATLHASSDRGRM</sequence>
<keyword evidence="2" id="KW-1185">Reference proteome</keyword>
<evidence type="ECO:0000313" key="1">
    <source>
        <dbReference type="EMBL" id="MFC4061604.1"/>
    </source>
</evidence>
<dbReference type="RefSeq" id="WP_377291943.1">
    <property type="nucleotide sequence ID" value="NZ_JBHSBM010000031.1"/>
</dbReference>
<protein>
    <submittedName>
        <fullName evidence="1">Uncharacterized protein</fullName>
    </submittedName>
</protein>
<gene>
    <name evidence="1" type="ORF">ACFOWE_25165</name>
</gene>
<evidence type="ECO:0000313" key="2">
    <source>
        <dbReference type="Proteomes" id="UP001595850"/>
    </source>
</evidence>
<name>A0ABV8IBK2_9ACTN</name>
<reference evidence="2" key="1">
    <citation type="journal article" date="2019" name="Int. J. Syst. Evol. Microbiol.">
        <title>The Global Catalogue of Microorganisms (GCM) 10K type strain sequencing project: providing services to taxonomists for standard genome sequencing and annotation.</title>
        <authorList>
            <consortium name="The Broad Institute Genomics Platform"/>
            <consortium name="The Broad Institute Genome Sequencing Center for Infectious Disease"/>
            <person name="Wu L."/>
            <person name="Ma J."/>
        </authorList>
    </citation>
    <scope>NUCLEOTIDE SEQUENCE [LARGE SCALE GENOMIC DNA]</scope>
    <source>
        <strain evidence="2">TBRC 4489</strain>
    </source>
</reference>
<dbReference type="Proteomes" id="UP001595850">
    <property type="component" value="Unassembled WGS sequence"/>
</dbReference>
<dbReference type="EMBL" id="JBHSBM010000031">
    <property type="protein sequence ID" value="MFC4061604.1"/>
    <property type="molecule type" value="Genomic_DNA"/>
</dbReference>
<comment type="caution">
    <text evidence="1">The sequence shown here is derived from an EMBL/GenBank/DDBJ whole genome shotgun (WGS) entry which is preliminary data.</text>
</comment>
<accession>A0ABV8IBK2</accession>
<proteinExistence type="predicted"/>
<organism evidence="1 2">
    <name type="scientific">Planomonospora corallina</name>
    <dbReference type="NCBI Taxonomy" id="1806052"/>
    <lineage>
        <taxon>Bacteria</taxon>
        <taxon>Bacillati</taxon>
        <taxon>Actinomycetota</taxon>
        <taxon>Actinomycetes</taxon>
        <taxon>Streptosporangiales</taxon>
        <taxon>Streptosporangiaceae</taxon>
        <taxon>Planomonospora</taxon>
    </lineage>
</organism>